<dbReference type="STRING" id="945553.A0A0D2NYZ8"/>
<dbReference type="SUPFAM" id="SSF117281">
    <property type="entry name" value="Kelch motif"/>
    <property type="match status" value="1"/>
</dbReference>
<feature type="compositionally biased region" description="Basic residues" evidence="1">
    <location>
        <begin position="19"/>
        <end position="36"/>
    </location>
</feature>
<proteinExistence type="predicted"/>
<dbReference type="InterPro" id="IPR015915">
    <property type="entry name" value="Kelch-typ_b-propeller"/>
</dbReference>
<evidence type="ECO:0000313" key="3">
    <source>
        <dbReference type="Proteomes" id="UP000054270"/>
    </source>
</evidence>
<name>A0A0D2NYZ8_HYPSF</name>
<protein>
    <submittedName>
        <fullName evidence="2">Uncharacterized protein</fullName>
    </submittedName>
</protein>
<feature type="region of interest" description="Disordered" evidence="1">
    <location>
        <begin position="1"/>
        <end position="57"/>
    </location>
</feature>
<feature type="compositionally biased region" description="Low complexity" evidence="1">
    <location>
        <begin position="1"/>
        <end position="18"/>
    </location>
</feature>
<dbReference type="Gene3D" id="2.120.10.80">
    <property type="entry name" value="Kelch-type beta propeller"/>
    <property type="match status" value="1"/>
</dbReference>
<reference evidence="3" key="1">
    <citation type="submission" date="2014-04" db="EMBL/GenBank/DDBJ databases">
        <title>Evolutionary Origins and Diversification of the Mycorrhizal Mutualists.</title>
        <authorList>
            <consortium name="DOE Joint Genome Institute"/>
            <consortium name="Mycorrhizal Genomics Consortium"/>
            <person name="Kohler A."/>
            <person name="Kuo A."/>
            <person name="Nagy L.G."/>
            <person name="Floudas D."/>
            <person name="Copeland A."/>
            <person name="Barry K.W."/>
            <person name="Cichocki N."/>
            <person name="Veneault-Fourrey C."/>
            <person name="LaButti K."/>
            <person name="Lindquist E.A."/>
            <person name="Lipzen A."/>
            <person name="Lundell T."/>
            <person name="Morin E."/>
            <person name="Murat C."/>
            <person name="Riley R."/>
            <person name="Ohm R."/>
            <person name="Sun H."/>
            <person name="Tunlid A."/>
            <person name="Henrissat B."/>
            <person name="Grigoriev I.V."/>
            <person name="Hibbett D.S."/>
            <person name="Martin F."/>
        </authorList>
    </citation>
    <scope>NUCLEOTIDE SEQUENCE [LARGE SCALE GENOMIC DNA]</scope>
    <source>
        <strain evidence="3">FD-334 SS-4</strain>
    </source>
</reference>
<feature type="compositionally biased region" description="Acidic residues" evidence="1">
    <location>
        <begin position="479"/>
        <end position="489"/>
    </location>
</feature>
<evidence type="ECO:0000313" key="2">
    <source>
        <dbReference type="EMBL" id="KJA23944.1"/>
    </source>
</evidence>
<gene>
    <name evidence="2" type="ORF">HYPSUDRAFT_66037</name>
</gene>
<keyword evidence="3" id="KW-1185">Reference proteome</keyword>
<dbReference type="OrthoDB" id="3228507at2759"/>
<sequence>MANNSFANIASGSASSASPRKRPTARMHAARLRPTRQFRASGTSRSANGAVPKPSQAVKYAKGDCPPYNDWGSILEDVHNQKIYMFGGTRPDDNLCYPTADFYCCDVQTMKWINLTNSLIYRKPSDPFSEVERRPARKKLPRLSYPGCTLLRIHDSSFAFIFGGYDASLEKSHSGAIIVDLESRAWWNLPIEGRNISARIDPSVVAIGNKVYIFGGYRQFGDDPKPHNSLSIAEYLPDQGIWKWAVQDEPYSAPVPVGHVFGRACPVYNGTKILLTPGRLTDDNPIHFSQNNIFFYHTTHKRFQLATADFTGDFPRNISFYSLGRLQLGAATMPNPSPARTASSHLEIHVPVQSKRPRGRPRKYAPAAELPATAPPALISAPATASVVSVSSSVYVCAWVPVPNTEYIAPEVWQLHLSPDELVECMGVSQKISDLDCDFQGCMTVSGGRLRILGTAPVAVAPTPSAGTKRRRLGGEVDSGSEEDSEDDGAGLGGATWNIFFDIDLLHTLSQT</sequence>
<dbReference type="AlphaFoldDB" id="A0A0D2NYZ8"/>
<feature type="region of interest" description="Disordered" evidence="1">
    <location>
        <begin position="463"/>
        <end position="490"/>
    </location>
</feature>
<dbReference type="EMBL" id="KN817540">
    <property type="protein sequence ID" value="KJA23944.1"/>
    <property type="molecule type" value="Genomic_DNA"/>
</dbReference>
<accession>A0A0D2NYZ8</accession>
<evidence type="ECO:0000256" key="1">
    <source>
        <dbReference type="SAM" id="MobiDB-lite"/>
    </source>
</evidence>
<organism evidence="2 3">
    <name type="scientific">Hypholoma sublateritium (strain FD-334 SS-4)</name>
    <dbReference type="NCBI Taxonomy" id="945553"/>
    <lineage>
        <taxon>Eukaryota</taxon>
        <taxon>Fungi</taxon>
        <taxon>Dikarya</taxon>
        <taxon>Basidiomycota</taxon>
        <taxon>Agaricomycotina</taxon>
        <taxon>Agaricomycetes</taxon>
        <taxon>Agaricomycetidae</taxon>
        <taxon>Agaricales</taxon>
        <taxon>Agaricineae</taxon>
        <taxon>Strophariaceae</taxon>
        <taxon>Hypholoma</taxon>
    </lineage>
</organism>
<dbReference type="PANTHER" id="PTHR23244:SF459">
    <property type="entry name" value="BTB DOMAIN-CONTAINING PROTEIN"/>
    <property type="match status" value="1"/>
</dbReference>
<feature type="compositionally biased region" description="Polar residues" evidence="1">
    <location>
        <begin position="38"/>
        <end position="47"/>
    </location>
</feature>
<dbReference type="PANTHER" id="PTHR23244">
    <property type="entry name" value="KELCH REPEAT DOMAIN"/>
    <property type="match status" value="1"/>
</dbReference>
<dbReference type="OMA" id="RSTIWSM"/>
<dbReference type="Proteomes" id="UP000054270">
    <property type="component" value="Unassembled WGS sequence"/>
</dbReference>